<dbReference type="InterPro" id="IPR029063">
    <property type="entry name" value="SAM-dependent_MTases_sf"/>
</dbReference>
<accession>A0ABW3T520</accession>
<dbReference type="GO" id="GO:0032259">
    <property type="term" value="P:methylation"/>
    <property type="evidence" value="ECO:0007669"/>
    <property type="project" value="UniProtKB-KW"/>
</dbReference>
<reference evidence="2" key="1">
    <citation type="journal article" date="2019" name="Int. J. Syst. Evol. Microbiol.">
        <title>The Global Catalogue of Microorganisms (GCM) 10K type strain sequencing project: providing services to taxonomists for standard genome sequencing and annotation.</title>
        <authorList>
            <consortium name="The Broad Institute Genomics Platform"/>
            <consortium name="The Broad Institute Genome Sequencing Center for Infectious Disease"/>
            <person name="Wu L."/>
            <person name="Ma J."/>
        </authorList>
    </citation>
    <scope>NUCLEOTIDE SEQUENCE [LARGE SCALE GENOMIC DNA]</scope>
    <source>
        <strain evidence="2">CCUG 55074</strain>
    </source>
</reference>
<gene>
    <name evidence="1" type="ORF">ACFQ27_16955</name>
</gene>
<proteinExistence type="predicted"/>
<dbReference type="PANTHER" id="PTHR43861">
    <property type="entry name" value="TRANS-ACONITATE 2-METHYLTRANSFERASE-RELATED"/>
    <property type="match status" value="1"/>
</dbReference>
<keyword evidence="2" id="KW-1185">Reference proteome</keyword>
<dbReference type="GO" id="GO:0061542">
    <property type="term" value="F:3-demethylubiquinol 3-O-methyltransferase activity"/>
    <property type="evidence" value="ECO:0007669"/>
    <property type="project" value="UniProtKB-EC"/>
</dbReference>
<evidence type="ECO:0000313" key="1">
    <source>
        <dbReference type="EMBL" id="MFD1192279.1"/>
    </source>
</evidence>
<sequence length="293" mass="31867">MKTDDPVGAAGACPACGGILAAGRHAWLFRCCDCGLLHAAFPVDIPQTAGGDLVDESRREAGLEAVRERNNTRLLEALKAMSPAGARLLDVGAGPGFLLQHAARLGFVVEGIEPDANVIATARDRGLPVRHGFFPDVLAPDDRFDVIVFNDVFEHLPDITAAFEACARHLAPGGVLCLNCPNRDGFFFRVASVLDRLGMGGAHERLWQRGLPSPHLWYFAPRDLVRAAGRVGLRPERRLDLDTVQIKGLWSRIRCVRDEPLMRSLAAYLFAVATYPLARLAPADAVASFFRKP</sequence>
<keyword evidence="1" id="KW-0489">Methyltransferase</keyword>
<dbReference type="EMBL" id="JBHTLQ010000050">
    <property type="protein sequence ID" value="MFD1192279.1"/>
    <property type="molecule type" value="Genomic_DNA"/>
</dbReference>
<dbReference type="SUPFAM" id="SSF53335">
    <property type="entry name" value="S-adenosyl-L-methionine-dependent methyltransferases"/>
    <property type="match status" value="1"/>
</dbReference>
<comment type="caution">
    <text evidence="1">The sequence shown here is derived from an EMBL/GenBank/DDBJ whole genome shotgun (WGS) entry which is preliminary data.</text>
</comment>
<dbReference type="EC" id="2.1.1.222" evidence="1"/>
<dbReference type="RefSeq" id="WP_377354432.1">
    <property type="nucleotide sequence ID" value="NZ_JBHTLQ010000050.1"/>
</dbReference>
<dbReference type="Gene3D" id="3.40.50.150">
    <property type="entry name" value="Vaccinia Virus protein VP39"/>
    <property type="match status" value="1"/>
</dbReference>
<evidence type="ECO:0000313" key="2">
    <source>
        <dbReference type="Proteomes" id="UP001597216"/>
    </source>
</evidence>
<keyword evidence="1" id="KW-0808">Transferase</keyword>
<dbReference type="GO" id="GO:0102208">
    <property type="term" value="F:2-polyprenyl-6-hydroxyphenol methylase activity"/>
    <property type="evidence" value="ECO:0007669"/>
    <property type="project" value="UniProtKB-EC"/>
</dbReference>
<name>A0ABW3T520_9CAUL</name>
<dbReference type="CDD" id="cd02440">
    <property type="entry name" value="AdoMet_MTases"/>
    <property type="match status" value="1"/>
</dbReference>
<protein>
    <submittedName>
        <fullName evidence="1">Class I SAM-dependent methyltransferase</fullName>
        <ecNumber evidence="1">2.1.1.222</ecNumber>
        <ecNumber evidence="1">2.1.1.64</ecNumber>
    </submittedName>
</protein>
<dbReference type="Pfam" id="PF13489">
    <property type="entry name" value="Methyltransf_23"/>
    <property type="match status" value="1"/>
</dbReference>
<dbReference type="Proteomes" id="UP001597216">
    <property type="component" value="Unassembled WGS sequence"/>
</dbReference>
<organism evidence="1 2">
    <name type="scientific">Phenylobacterium conjunctum</name>
    <dbReference type="NCBI Taxonomy" id="1298959"/>
    <lineage>
        <taxon>Bacteria</taxon>
        <taxon>Pseudomonadati</taxon>
        <taxon>Pseudomonadota</taxon>
        <taxon>Alphaproteobacteria</taxon>
        <taxon>Caulobacterales</taxon>
        <taxon>Caulobacteraceae</taxon>
        <taxon>Phenylobacterium</taxon>
    </lineage>
</organism>
<dbReference type="EC" id="2.1.1.64" evidence="1"/>